<keyword evidence="7" id="KW-0675">Receptor</keyword>
<evidence type="ECO:0000256" key="6">
    <source>
        <dbReference type="ARBA" id="ARBA00023136"/>
    </source>
</evidence>
<reference evidence="11" key="1">
    <citation type="submission" date="2018-06" db="EMBL/GenBank/DDBJ databases">
        <authorList>
            <person name="Zhirakovskaya E."/>
        </authorList>
    </citation>
    <scope>NUCLEOTIDE SEQUENCE</scope>
</reference>
<evidence type="ECO:0008006" key="12">
    <source>
        <dbReference type="Google" id="ProtNLM"/>
    </source>
</evidence>
<dbReference type="GO" id="GO:0015344">
    <property type="term" value="F:siderophore uptake transmembrane transporter activity"/>
    <property type="evidence" value="ECO:0007669"/>
    <property type="project" value="TreeGrafter"/>
</dbReference>
<evidence type="ECO:0000256" key="8">
    <source>
        <dbReference type="ARBA" id="ARBA00023237"/>
    </source>
</evidence>
<keyword evidence="5" id="KW-0798">TonB box</keyword>
<dbReference type="InterPro" id="IPR000531">
    <property type="entry name" value="Beta-barrel_TonB"/>
</dbReference>
<protein>
    <recommendedName>
        <fullName evidence="12">TonB-dependent receptor</fullName>
    </recommendedName>
</protein>
<evidence type="ECO:0000256" key="5">
    <source>
        <dbReference type="ARBA" id="ARBA00023077"/>
    </source>
</evidence>
<dbReference type="AlphaFoldDB" id="A0A3B0UJM5"/>
<evidence type="ECO:0000256" key="4">
    <source>
        <dbReference type="ARBA" id="ARBA00022729"/>
    </source>
</evidence>
<dbReference type="SUPFAM" id="SSF56935">
    <property type="entry name" value="Porins"/>
    <property type="match status" value="1"/>
</dbReference>
<accession>A0A3B0UJM5</accession>
<dbReference type="Pfam" id="PF07715">
    <property type="entry name" value="Plug"/>
    <property type="match status" value="1"/>
</dbReference>
<organism evidence="11">
    <name type="scientific">hydrothermal vent metagenome</name>
    <dbReference type="NCBI Taxonomy" id="652676"/>
    <lineage>
        <taxon>unclassified sequences</taxon>
        <taxon>metagenomes</taxon>
        <taxon>ecological metagenomes</taxon>
    </lineage>
</organism>
<dbReference type="PROSITE" id="PS52016">
    <property type="entry name" value="TONB_DEPENDENT_REC_3"/>
    <property type="match status" value="1"/>
</dbReference>
<evidence type="ECO:0000313" key="11">
    <source>
        <dbReference type="EMBL" id="VAW28533.1"/>
    </source>
</evidence>
<keyword evidence="2" id="KW-0813">Transport</keyword>
<evidence type="ECO:0000259" key="10">
    <source>
        <dbReference type="Pfam" id="PF07715"/>
    </source>
</evidence>
<evidence type="ECO:0000259" key="9">
    <source>
        <dbReference type="Pfam" id="PF00593"/>
    </source>
</evidence>
<name>A0A3B0UJM5_9ZZZZ</name>
<dbReference type="GO" id="GO:0044718">
    <property type="term" value="P:siderophore transmembrane transport"/>
    <property type="evidence" value="ECO:0007669"/>
    <property type="project" value="TreeGrafter"/>
</dbReference>
<feature type="domain" description="TonB-dependent receptor plug" evidence="10">
    <location>
        <begin position="46"/>
        <end position="152"/>
    </location>
</feature>
<evidence type="ECO:0000256" key="2">
    <source>
        <dbReference type="ARBA" id="ARBA00022448"/>
    </source>
</evidence>
<keyword evidence="3" id="KW-0812">Transmembrane</keyword>
<evidence type="ECO:0000256" key="7">
    <source>
        <dbReference type="ARBA" id="ARBA00023170"/>
    </source>
</evidence>
<dbReference type="InterPro" id="IPR012910">
    <property type="entry name" value="Plug_dom"/>
</dbReference>
<comment type="subcellular location">
    <subcellularLocation>
        <location evidence="1">Cell outer membrane</location>
        <topology evidence="1">Multi-pass membrane protein</topology>
    </subcellularLocation>
</comment>
<dbReference type="InterPro" id="IPR036942">
    <property type="entry name" value="Beta-barrel_TonB_sf"/>
</dbReference>
<dbReference type="PANTHER" id="PTHR30069:SF29">
    <property type="entry name" value="HEMOGLOBIN AND HEMOGLOBIN-HAPTOGLOBIN-BINDING PROTEIN 1-RELATED"/>
    <property type="match status" value="1"/>
</dbReference>
<sequence length="682" mass="76917">MEKIYLKTGLFFVLLIFAQLGLRAQSDTVTLKEIQVSSVANPVKFRKIPRQIGIISQNEVKNVPANSLGELLEQAGGLDVRQRGAFGMQADLNLAGGSFDQALIMINGIPVNDPQTGHHNLDQPLNLNDVAKVEIVRGPSSRWFGPSAFSGAINIITKRESGNSLTFGIRAGQYGLFSSSLLAGYSTGRITNQTSISGSRSNGYLINTDFKNLSISHQSFLTVGTAKLNLQLGYAGKAFGANSFYTAKFPDQFEKIKIMSAGVGVRGGSGLQYHGYVRWRRLYDRFELFREGKNWYQRQDGWLVKGVDSAGFRTPFGFFPYREPNFHRTDVAGAAGSIGFRSGFGKTAAGVSYQYDKILSNVLGDPMNDTLFSTVDKGAFYNHRKSRQQFNVFLNQLYQKQNFSVSAGLNLFYDVDYGFTLSPGFDMSWFITGNFKTYVSVNRAIRLPTFTDLYYQGPDHISNPFLKPEKTYGFSGGVQYFLKAITFSASLSYRLGYDIIDWIKKNPDAKWESMNLTRMNTLGVGFSFDYVPVKAGHHFLESLRLNYNYLHSDKSASGYVSLYALDYLRHNLSIYLRHAIVRRLSAGWTFSIQKRNGEYFNYTQNKKVSYSTVFLLNTKIRYRIPRFTFFVQANNILNQTYRDIGSVVMPGIWVTGGLQYHVSLKKKSSRKVRQNLMQNPQR</sequence>
<gene>
    <name evidence="11" type="ORF">MNBD_BACTEROID07-1606</name>
</gene>
<keyword evidence="4" id="KW-0732">Signal</keyword>
<evidence type="ECO:0000256" key="1">
    <source>
        <dbReference type="ARBA" id="ARBA00004571"/>
    </source>
</evidence>
<dbReference type="Pfam" id="PF00593">
    <property type="entry name" value="TonB_dep_Rec_b-barrel"/>
    <property type="match status" value="1"/>
</dbReference>
<dbReference type="InterPro" id="IPR039426">
    <property type="entry name" value="TonB-dep_rcpt-like"/>
</dbReference>
<dbReference type="Gene3D" id="2.40.170.20">
    <property type="entry name" value="TonB-dependent receptor, beta-barrel domain"/>
    <property type="match status" value="1"/>
</dbReference>
<dbReference type="GO" id="GO:0009279">
    <property type="term" value="C:cell outer membrane"/>
    <property type="evidence" value="ECO:0007669"/>
    <property type="project" value="UniProtKB-SubCell"/>
</dbReference>
<evidence type="ECO:0000256" key="3">
    <source>
        <dbReference type="ARBA" id="ARBA00022692"/>
    </source>
</evidence>
<dbReference type="InterPro" id="IPR037066">
    <property type="entry name" value="Plug_dom_sf"/>
</dbReference>
<dbReference type="EMBL" id="UOET01000254">
    <property type="protein sequence ID" value="VAW28533.1"/>
    <property type="molecule type" value="Genomic_DNA"/>
</dbReference>
<proteinExistence type="predicted"/>
<dbReference type="Gene3D" id="2.170.130.10">
    <property type="entry name" value="TonB-dependent receptor, plug domain"/>
    <property type="match status" value="1"/>
</dbReference>
<keyword evidence="6" id="KW-0472">Membrane</keyword>
<dbReference type="PANTHER" id="PTHR30069">
    <property type="entry name" value="TONB-DEPENDENT OUTER MEMBRANE RECEPTOR"/>
    <property type="match status" value="1"/>
</dbReference>
<feature type="domain" description="TonB-dependent receptor-like beta-barrel" evidence="9">
    <location>
        <begin position="226"/>
        <end position="636"/>
    </location>
</feature>
<keyword evidence="8" id="KW-0998">Cell outer membrane</keyword>